<dbReference type="OMA" id="ACINASQ"/>
<dbReference type="AlphaFoldDB" id="A0A2H3D749"/>
<protein>
    <submittedName>
        <fullName evidence="1">Uncharacterized protein</fullName>
    </submittedName>
</protein>
<dbReference type="InParanoid" id="A0A2H3D749"/>
<reference evidence="2" key="1">
    <citation type="journal article" date="2017" name="Nat. Ecol. Evol.">
        <title>Genome expansion and lineage-specific genetic innovations in the forest pathogenic fungi Armillaria.</title>
        <authorList>
            <person name="Sipos G."/>
            <person name="Prasanna A.N."/>
            <person name="Walter M.C."/>
            <person name="O'Connor E."/>
            <person name="Balint B."/>
            <person name="Krizsan K."/>
            <person name="Kiss B."/>
            <person name="Hess J."/>
            <person name="Varga T."/>
            <person name="Slot J."/>
            <person name="Riley R."/>
            <person name="Boka B."/>
            <person name="Rigling D."/>
            <person name="Barry K."/>
            <person name="Lee J."/>
            <person name="Mihaltcheva S."/>
            <person name="LaButti K."/>
            <person name="Lipzen A."/>
            <person name="Waldron R."/>
            <person name="Moloney N.M."/>
            <person name="Sperisen C."/>
            <person name="Kredics L."/>
            <person name="Vagvoelgyi C."/>
            <person name="Patrignani A."/>
            <person name="Fitzpatrick D."/>
            <person name="Nagy I."/>
            <person name="Doyle S."/>
            <person name="Anderson J.B."/>
            <person name="Grigoriev I.V."/>
            <person name="Gueldener U."/>
            <person name="Muensterkoetter M."/>
            <person name="Nagy L.G."/>
        </authorList>
    </citation>
    <scope>NUCLEOTIDE SEQUENCE [LARGE SCALE GENOMIC DNA]</scope>
    <source>
        <strain evidence="2">Ar21-2</strain>
    </source>
</reference>
<dbReference type="EMBL" id="KZ293663">
    <property type="protein sequence ID" value="PBK91071.1"/>
    <property type="molecule type" value="Genomic_DNA"/>
</dbReference>
<evidence type="ECO:0000313" key="2">
    <source>
        <dbReference type="Proteomes" id="UP000217790"/>
    </source>
</evidence>
<name>A0A2H3D749_ARMGA</name>
<proteinExistence type="predicted"/>
<accession>A0A2H3D749</accession>
<keyword evidence="2" id="KW-1185">Reference proteome</keyword>
<organism evidence="1 2">
    <name type="scientific">Armillaria gallica</name>
    <name type="common">Bulbous honey fungus</name>
    <name type="synonym">Armillaria bulbosa</name>
    <dbReference type="NCBI Taxonomy" id="47427"/>
    <lineage>
        <taxon>Eukaryota</taxon>
        <taxon>Fungi</taxon>
        <taxon>Dikarya</taxon>
        <taxon>Basidiomycota</taxon>
        <taxon>Agaricomycotina</taxon>
        <taxon>Agaricomycetes</taxon>
        <taxon>Agaricomycetidae</taxon>
        <taxon>Agaricales</taxon>
        <taxon>Marasmiineae</taxon>
        <taxon>Physalacriaceae</taxon>
        <taxon>Armillaria</taxon>
    </lineage>
</organism>
<evidence type="ECO:0000313" key="1">
    <source>
        <dbReference type="EMBL" id="PBK91071.1"/>
    </source>
</evidence>
<dbReference type="STRING" id="47427.A0A2H3D749"/>
<dbReference type="Proteomes" id="UP000217790">
    <property type="component" value="Unassembled WGS sequence"/>
</dbReference>
<dbReference type="OrthoDB" id="3261594at2759"/>
<gene>
    <name evidence="1" type="ORF">ARMGADRAFT_933398</name>
</gene>
<sequence length="377" mass="43055">MSSLEDLQESLDFISLITKASLSDMYCSMEGDDIESLRDPIADPSHADEEVNPDFRLSLDVYLACINASQDTYTRTLDAIWHRYPESQMLSYYQVLCRIRDLSSVVPIAHNMCVKSCMAYTGVFSQLVSCKFCNEPRYMTHAGKPITPDKFIEDERATYLPRLQYHTIPLGPQIQALFCNPQSAHNMRHCHERTQQILEELEANDVDFPSEYNDVYCGQDYLDAVRSGNIHDDSIIVSWSEDGAQLYQSKKSNAWIGIWTVMDLSPHIRYKKQFILPGFIIPGLNNPQHLDSFVFPSLHHVGALQNGDLKVWDAHRKALLRKTPYVLYGTADSVAAADVNGWVGHHGKKGCRYMCGMNRQHKPRTPHYFPVLLRLHP</sequence>